<dbReference type="OrthoDB" id="19248at2157"/>
<dbReference type="GeneID" id="14551995"/>
<dbReference type="AlphaFoldDB" id="A0A0U2VZM1"/>
<keyword evidence="8" id="KW-0326">Glycosidase</keyword>
<comment type="cofactor">
    <cofactor evidence="1">
        <name>[4Fe-4S] cluster</name>
        <dbReference type="ChEBI" id="CHEBI:49883"/>
    </cofactor>
</comment>
<keyword evidence="5" id="KW-0378">Hydrolase</keyword>
<evidence type="ECO:0000256" key="1">
    <source>
        <dbReference type="ARBA" id="ARBA00001966"/>
    </source>
</evidence>
<dbReference type="CDD" id="cd00056">
    <property type="entry name" value="ENDO3c"/>
    <property type="match status" value="1"/>
</dbReference>
<proteinExistence type="predicted"/>
<evidence type="ECO:0000256" key="4">
    <source>
        <dbReference type="ARBA" id="ARBA00022763"/>
    </source>
</evidence>
<dbReference type="RefSeq" id="WP_015385623.1">
    <property type="nucleotide sequence ID" value="NZ_BHWZ01000003.1"/>
</dbReference>
<dbReference type="PaxDb" id="1435377-SUSAZ_07125"/>
<dbReference type="Gene3D" id="1.10.340.30">
    <property type="entry name" value="Hypothetical protein, domain 2"/>
    <property type="match status" value="1"/>
</dbReference>
<dbReference type="InterPro" id="IPR003265">
    <property type="entry name" value="HhH-GPD_domain"/>
</dbReference>
<dbReference type="Proteomes" id="UP000065473">
    <property type="component" value="Chromosome"/>
</dbReference>
<evidence type="ECO:0000256" key="6">
    <source>
        <dbReference type="ARBA" id="ARBA00023004"/>
    </source>
</evidence>
<dbReference type="EMBL" id="CP013694">
    <property type="protein sequence ID" value="ALU30340.1"/>
    <property type="molecule type" value="Genomic_DNA"/>
</dbReference>
<keyword evidence="10" id="KW-0540">Nuclease</keyword>
<dbReference type="PIRSF" id="PIRSF001435">
    <property type="entry name" value="Nth"/>
    <property type="match status" value="1"/>
</dbReference>
<reference evidence="12 13" key="1">
    <citation type="submission" date="2015-12" db="EMBL/GenBank/DDBJ databases">
        <title>A stable core within a dynamic pangenome in Sulfolobus acidocaldarius.</title>
        <authorList>
            <person name="Anderson R."/>
            <person name="Kouris A."/>
            <person name="Seward C."/>
            <person name="Campbell K."/>
            <person name="Whitaker R."/>
        </authorList>
    </citation>
    <scope>NUCLEOTIDE SEQUENCE [LARGE SCALE GENOMIC DNA]</scope>
    <source>
        <strain evidence="10 13">GG12-C01-09</strain>
        <strain evidence="11 12">NG05B_CO5_07</strain>
    </source>
</reference>
<dbReference type="InterPro" id="IPR023170">
    <property type="entry name" value="HhH_base_excis_C"/>
</dbReference>
<dbReference type="Pfam" id="PF00730">
    <property type="entry name" value="HhH-GPD"/>
    <property type="match status" value="1"/>
</dbReference>
<evidence type="ECO:0000256" key="8">
    <source>
        <dbReference type="ARBA" id="ARBA00023295"/>
    </source>
</evidence>
<evidence type="ECO:0000256" key="3">
    <source>
        <dbReference type="ARBA" id="ARBA00022723"/>
    </source>
</evidence>
<dbReference type="PANTHER" id="PTHR10359:SF18">
    <property type="entry name" value="ENDONUCLEASE III"/>
    <property type="match status" value="1"/>
</dbReference>
<evidence type="ECO:0000313" key="10">
    <source>
        <dbReference type="EMBL" id="ALU30340.1"/>
    </source>
</evidence>
<name>A0A0U2VZM1_9CREN</name>
<evidence type="ECO:0000256" key="7">
    <source>
        <dbReference type="ARBA" id="ARBA00023014"/>
    </source>
</evidence>
<dbReference type="SMART" id="SM00525">
    <property type="entry name" value="FES"/>
    <property type="match status" value="1"/>
</dbReference>
<sequence>MEMDIANQLYMKLREEYKIDQKEFISSYICGKTRNVFATILATILSQNSTDKSALIAFSKLNETVGEITPDRIKHADINTIIDAIRVAGLGNSKARYIKNVAEVINDLDLNIEIDCQKLRDFLTAIEGIGDKTADVVLLTCFRCREFPIDTHIRRVISRLGFLGSSPKYKDISEYFKTRFSSEDLLNLHHLLIAHGRKTCKSRKPICDKCVIRDYCKYYLDNIKN</sequence>
<evidence type="ECO:0000313" key="13">
    <source>
        <dbReference type="Proteomes" id="UP000065473"/>
    </source>
</evidence>
<evidence type="ECO:0000256" key="2">
    <source>
        <dbReference type="ARBA" id="ARBA00022485"/>
    </source>
</evidence>
<dbReference type="Gene3D" id="1.10.1670.10">
    <property type="entry name" value="Helix-hairpin-Helix base-excision DNA repair enzymes (C-terminal)"/>
    <property type="match status" value="1"/>
</dbReference>
<evidence type="ECO:0000313" key="11">
    <source>
        <dbReference type="EMBL" id="ALU31058.1"/>
    </source>
</evidence>
<keyword evidence="6" id="KW-0408">Iron</keyword>
<keyword evidence="10" id="KW-0255">Endonuclease</keyword>
<keyword evidence="2" id="KW-0004">4Fe-4S</keyword>
<dbReference type="SUPFAM" id="SSF48150">
    <property type="entry name" value="DNA-glycosylase"/>
    <property type="match status" value="1"/>
</dbReference>
<feature type="domain" description="HhH-GPD" evidence="9">
    <location>
        <begin position="45"/>
        <end position="198"/>
    </location>
</feature>
<dbReference type="InterPro" id="IPR003651">
    <property type="entry name" value="Endonuclease3_FeS-loop_motif"/>
</dbReference>
<dbReference type="GO" id="GO:0004519">
    <property type="term" value="F:endonuclease activity"/>
    <property type="evidence" value="ECO:0007669"/>
    <property type="project" value="UniProtKB-KW"/>
</dbReference>
<dbReference type="STRING" id="1435377.SUSAZ_07125"/>
<dbReference type="GO" id="GO:0046872">
    <property type="term" value="F:metal ion binding"/>
    <property type="evidence" value="ECO:0007669"/>
    <property type="project" value="UniProtKB-KW"/>
</dbReference>
<evidence type="ECO:0000313" key="12">
    <source>
        <dbReference type="Proteomes" id="UP000060043"/>
    </source>
</evidence>
<accession>A0A0U2VZM1</accession>
<evidence type="ECO:0000256" key="5">
    <source>
        <dbReference type="ARBA" id="ARBA00022801"/>
    </source>
</evidence>
<dbReference type="InterPro" id="IPR011257">
    <property type="entry name" value="DNA_glycosylase"/>
</dbReference>
<dbReference type="PANTHER" id="PTHR10359">
    <property type="entry name" value="A/G-SPECIFIC ADENINE GLYCOSYLASE/ENDONUCLEASE III"/>
    <property type="match status" value="1"/>
</dbReference>
<evidence type="ECO:0000259" key="9">
    <source>
        <dbReference type="SMART" id="SM00478"/>
    </source>
</evidence>
<dbReference type="SMART" id="SM00478">
    <property type="entry name" value="ENDO3c"/>
    <property type="match status" value="1"/>
</dbReference>
<dbReference type="GO" id="GO:0019104">
    <property type="term" value="F:DNA N-glycosylase activity"/>
    <property type="evidence" value="ECO:0007669"/>
    <property type="project" value="TreeGrafter"/>
</dbReference>
<keyword evidence="4" id="KW-0227">DNA damage</keyword>
<protein>
    <submittedName>
        <fullName evidence="10">Endonuclease III</fullName>
    </submittedName>
</protein>
<dbReference type="GO" id="GO:0051539">
    <property type="term" value="F:4 iron, 4 sulfur cluster binding"/>
    <property type="evidence" value="ECO:0007669"/>
    <property type="project" value="UniProtKB-KW"/>
</dbReference>
<organism evidence="10 13">
    <name type="scientific">Sulfolobus acidocaldarius</name>
    <dbReference type="NCBI Taxonomy" id="2285"/>
    <lineage>
        <taxon>Archaea</taxon>
        <taxon>Thermoproteota</taxon>
        <taxon>Thermoprotei</taxon>
        <taxon>Sulfolobales</taxon>
        <taxon>Sulfolobaceae</taxon>
        <taxon>Sulfolobus</taxon>
    </lineage>
</organism>
<gene>
    <name evidence="10" type="ORF">ATY89_10565</name>
    <name evidence="11" type="ORF">ATZ20_02120</name>
</gene>
<dbReference type="Proteomes" id="UP000060043">
    <property type="component" value="Chromosome"/>
</dbReference>
<keyword evidence="7" id="KW-0411">Iron-sulfur</keyword>
<dbReference type="Pfam" id="PF10576">
    <property type="entry name" value="EndIII_4Fe-2S"/>
    <property type="match status" value="1"/>
</dbReference>
<keyword evidence="3" id="KW-0479">Metal-binding</keyword>
<dbReference type="GO" id="GO:0006285">
    <property type="term" value="P:base-excision repair, AP site formation"/>
    <property type="evidence" value="ECO:0007669"/>
    <property type="project" value="TreeGrafter"/>
</dbReference>
<dbReference type="EMBL" id="CP013695">
    <property type="protein sequence ID" value="ALU31058.1"/>
    <property type="molecule type" value="Genomic_DNA"/>
</dbReference>